<organism evidence="1 2">
    <name type="scientific">Cladobotryum mycophilum</name>
    <dbReference type="NCBI Taxonomy" id="491253"/>
    <lineage>
        <taxon>Eukaryota</taxon>
        <taxon>Fungi</taxon>
        <taxon>Dikarya</taxon>
        <taxon>Ascomycota</taxon>
        <taxon>Pezizomycotina</taxon>
        <taxon>Sordariomycetes</taxon>
        <taxon>Hypocreomycetidae</taxon>
        <taxon>Hypocreales</taxon>
        <taxon>Hypocreaceae</taxon>
        <taxon>Cladobotryum</taxon>
    </lineage>
</organism>
<gene>
    <name evidence="1" type="ORF">PT974_08019</name>
</gene>
<proteinExistence type="predicted"/>
<sequence>MPQFKALYQRFSTQLGSKQPDALDGHFSPGVEVLYKGEKKAEGIPALKALFSEEWARSNANVQVKDIKELPEEDAVQIKAVDTSIGNTVYTTTYYYTNEGGEWKISKLDSDYDLAKN</sequence>
<name>A0ABR0SC66_9HYPO</name>
<dbReference type="Proteomes" id="UP001338125">
    <property type="component" value="Unassembled WGS sequence"/>
</dbReference>
<keyword evidence="2" id="KW-1185">Reference proteome</keyword>
<protein>
    <submittedName>
        <fullName evidence="1">Uncharacterized protein</fullName>
    </submittedName>
</protein>
<evidence type="ECO:0000313" key="2">
    <source>
        <dbReference type="Proteomes" id="UP001338125"/>
    </source>
</evidence>
<dbReference type="InterPro" id="IPR032710">
    <property type="entry name" value="NTF2-like_dom_sf"/>
</dbReference>
<dbReference type="EMBL" id="JAVFKD010000014">
    <property type="protein sequence ID" value="KAK5989759.1"/>
    <property type="molecule type" value="Genomic_DNA"/>
</dbReference>
<evidence type="ECO:0000313" key="1">
    <source>
        <dbReference type="EMBL" id="KAK5989759.1"/>
    </source>
</evidence>
<comment type="caution">
    <text evidence="1">The sequence shown here is derived from an EMBL/GenBank/DDBJ whole genome shotgun (WGS) entry which is preliminary data.</text>
</comment>
<dbReference type="SUPFAM" id="SSF54427">
    <property type="entry name" value="NTF2-like"/>
    <property type="match status" value="1"/>
</dbReference>
<reference evidence="1 2" key="1">
    <citation type="submission" date="2024-01" db="EMBL/GenBank/DDBJ databases">
        <title>Complete genome of Cladobotryum mycophilum ATHUM6906.</title>
        <authorList>
            <person name="Christinaki A.C."/>
            <person name="Myridakis A.I."/>
            <person name="Kouvelis V.N."/>
        </authorList>
    </citation>
    <scope>NUCLEOTIDE SEQUENCE [LARGE SCALE GENOMIC DNA]</scope>
    <source>
        <strain evidence="1 2">ATHUM6906</strain>
    </source>
</reference>
<accession>A0ABR0SC66</accession>